<evidence type="ECO:0000256" key="1">
    <source>
        <dbReference type="ARBA" id="ARBA00022679"/>
    </source>
</evidence>
<feature type="glycosylation site" description="N-linked (GlcNAc...) asparagine" evidence="7">
    <location>
        <position position="114"/>
    </location>
</feature>
<keyword evidence="9" id="KW-0472">Membrane</keyword>
<feature type="active site" description="Nucleophile" evidence="6">
    <location>
        <position position="106"/>
    </location>
</feature>
<gene>
    <name evidence="11" type="ORF">RJ641_019140</name>
</gene>
<dbReference type="GO" id="GO:0004553">
    <property type="term" value="F:hydrolase activity, hydrolyzing O-glycosyl compounds"/>
    <property type="evidence" value="ECO:0007669"/>
    <property type="project" value="InterPro"/>
</dbReference>
<dbReference type="SUPFAM" id="SSF49899">
    <property type="entry name" value="Concanavalin A-like lectins/glucanases"/>
    <property type="match status" value="1"/>
</dbReference>
<dbReference type="InterPro" id="IPR013320">
    <property type="entry name" value="ConA-like_dom_sf"/>
</dbReference>
<evidence type="ECO:0000256" key="7">
    <source>
        <dbReference type="PIRSR" id="PIRSR005604-2"/>
    </source>
</evidence>
<evidence type="ECO:0000256" key="8">
    <source>
        <dbReference type="RuleBase" id="RU361120"/>
    </source>
</evidence>
<dbReference type="PIRSF" id="PIRSF005604">
    <property type="entry name" value="XET"/>
    <property type="match status" value="1"/>
</dbReference>
<organism evidence="11 12">
    <name type="scientific">Dillenia turbinata</name>
    <dbReference type="NCBI Taxonomy" id="194707"/>
    <lineage>
        <taxon>Eukaryota</taxon>
        <taxon>Viridiplantae</taxon>
        <taxon>Streptophyta</taxon>
        <taxon>Embryophyta</taxon>
        <taxon>Tracheophyta</taxon>
        <taxon>Spermatophyta</taxon>
        <taxon>Magnoliopsida</taxon>
        <taxon>eudicotyledons</taxon>
        <taxon>Gunneridae</taxon>
        <taxon>Pentapetalae</taxon>
        <taxon>Dilleniales</taxon>
        <taxon>Dilleniaceae</taxon>
        <taxon>Dillenia</taxon>
    </lineage>
</organism>
<dbReference type="EC" id="2.4.1.207" evidence="8"/>
<keyword evidence="8" id="KW-0134">Cell wall</keyword>
<dbReference type="GO" id="GO:0048046">
    <property type="term" value="C:apoplast"/>
    <property type="evidence" value="ECO:0007669"/>
    <property type="project" value="UniProtKB-SubCell"/>
</dbReference>
<comment type="subcellular location">
    <subcellularLocation>
        <location evidence="8">Secreted</location>
        <location evidence="8">Cell wall</location>
    </subcellularLocation>
    <subcellularLocation>
        <location evidence="8">Secreted</location>
        <location evidence="8">Extracellular space</location>
        <location evidence="8">Apoplast</location>
    </subcellularLocation>
</comment>
<dbReference type="GO" id="GO:0042546">
    <property type="term" value="P:cell wall biogenesis"/>
    <property type="evidence" value="ECO:0007669"/>
    <property type="project" value="InterPro"/>
</dbReference>
<keyword evidence="3" id="KW-1015">Disulfide bond</keyword>
<feature type="active site" description="Proton donor" evidence="6">
    <location>
        <position position="110"/>
    </location>
</feature>
<comment type="similarity">
    <text evidence="8">Belongs to the glycosyl hydrolase 16 family.</text>
</comment>
<reference evidence="11 12" key="1">
    <citation type="submission" date="2023-12" db="EMBL/GenBank/DDBJ databases">
        <title>A high-quality genome assembly for Dillenia turbinata (Dilleniales).</title>
        <authorList>
            <person name="Chanderbali A."/>
        </authorList>
    </citation>
    <scope>NUCLEOTIDE SEQUENCE [LARGE SCALE GENOMIC DNA]</scope>
    <source>
        <strain evidence="11">LSX21</strain>
        <tissue evidence="11">Leaf</tissue>
    </source>
</reference>
<evidence type="ECO:0000259" key="10">
    <source>
        <dbReference type="PROSITE" id="PS51762"/>
    </source>
</evidence>
<keyword evidence="4" id="KW-0325">Glycoprotein</keyword>
<evidence type="ECO:0000256" key="6">
    <source>
        <dbReference type="PIRSR" id="PIRSR005604-1"/>
    </source>
</evidence>
<comment type="caution">
    <text evidence="11">The sequence shown here is derived from an EMBL/GenBank/DDBJ whole genome shotgun (WGS) entry which is preliminary data.</text>
</comment>
<evidence type="ECO:0000256" key="2">
    <source>
        <dbReference type="ARBA" id="ARBA00022801"/>
    </source>
</evidence>
<keyword evidence="2 8" id="KW-0378">Hydrolase</keyword>
<name>A0AAN8UNY3_9MAGN</name>
<feature type="domain" description="GH16" evidence="10">
    <location>
        <begin position="16"/>
        <end position="220"/>
    </location>
</feature>
<dbReference type="PROSITE" id="PS51762">
    <property type="entry name" value="GH16_2"/>
    <property type="match status" value="1"/>
</dbReference>
<dbReference type="GO" id="GO:0071555">
    <property type="term" value="P:cell wall organization"/>
    <property type="evidence" value="ECO:0007669"/>
    <property type="project" value="UniProtKB-KW"/>
</dbReference>
<keyword evidence="8" id="KW-0961">Cell wall biogenesis/degradation</keyword>
<keyword evidence="8" id="KW-0052">Apoplast</keyword>
<dbReference type="InterPro" id="IPR044791">
    <property type="entry name" value="Beta-glucanase/XTH"/>
</dbReference>
<keyword evidence="5 8" id="KW-0326">Glycosidase</keyword>
<dbReference type="PROSITE" id="PS01034">
    <property type="entry name" value="GH16_1"/>
    <property type="match status" value="1"/>
</dbReference>
<dbReference type="FunFam" id="2.60.120.200:FF:000025">
    <property type="entry name" value="Xyloglucan endotransglucosylase/hydrolase"/>
    <property type="match status" value="1"/>
</dbReference>
<dbReference type="InterPro" id="IPR016455">
    <property type="entry name" value="XTH"/>
</dbReference>
<dbReference type="Pfam" id="PF06955">
    <property type="entry name" value="XET_C"/>
    <property type="match status" value="1"/>
</dbReference>
<accession>A0AAN8UNY3</accession>
<dbReference type="Proteomes" id="UP001370490">
    <property type="component" value="Unassembled WGS sequence"/>
</dbReference>
<protein>
    <recommendedName>
        <fullName evidence="8">Xyloglucan endotransglucosylase/hydrolase</fullName>
        <ecNumber evidence="8">2.4.1.207</ecNumber>
    </recommendedName>
</protein>
<sequence>MKNSIKILVYFVFLNIVFSQISLAYVVSTGDFNKDFFVTWSPSHINTSADGRSRSLKLDQESGAAFASNDMFLFGQIDMQIKLIANYSAGTVLAFYLSSDQPNRDEIDFEFLGNVSGQPYILQTNVYADGFDDREERIFLWFDPTEDFHTYSVLWNVYQIVFMVDWVPIRTYRNHADKGMAYPRWQPMSVKVSLWNGDSWATRGGHDKVDWSKGPFIVSLRNHKIDACIWKGEARSCRAESEGNWWNKERFNSLTWTQRRLFKWVRKYHMIYDYCQDYKRFQNNLPKECSLPKY</sequence>
<keyword evidence="12" id="KW-1185">Reference proteome</keyword>
<evidence type="ECO:0000256" key="9">
    <source>
        <dbReference type="SAM" id="Phobius"/>
    </source>
</evidence>
<dbReference type="InterPro" id="IPR000757">
    <property type="entry name" value="Beta-glucanase-like"/>
</dbReference>
<evidence type="ECO:0000313" key="11">
    <source>
        <dbReference type="EMBL" id="KAK6916279.1"/>
    </source>
</evidence>
<dbReference type="AlphaFoldDB" id="A0AAN8UNY3"/>
<dbReference type="InterPro" id="IPR008263">
    <property type="entry name" value="GH16_AS"/>
</dbReference>
<dbReference type="EMBL" id="JBAMMX010000024">
    <property type="protein sequence ID" value="KAK6916279.1"/>
    <property type="molecule type" value="Genomic_DNA"/>
</dbReference>
<comment type="function">
    <text evidence="8">Catalyzes xyloglucan endohydrolysis (XEH) and/or endotransglycosylation (XET). Cleaves and religates xyloglucan polymers, an essential constituent of the primary cell wall, and thereby participates in cell wall construction of growing tissues.</text>
</comment>
<dbReference type="CDD" id="cd02176">
    <property type="entry name" value="GH16_XET"/>
    <property type="match status" value="1"/>
</dbReference>
<keyword evidence="1 8" id="KW-0808">Transferase</keyword>
<evidence type="ECO:0000256" key="3">
    <source>
        <dbReference type="ARBA" id="ARBA00023157"/>
    </source>
</evidence>
<dbReference type="GO" id="GO:0016762">
    <property type="term" value="F:xyloglucan:xyloglucosyl transferase activity"/>
    <property type="evidence" value="ECO:0007669"/>
    <property type="project" value="UniProtKB-EC"/>
</dbReference>
<keyword evidence="9" id="KW-1133">Transmembrane helix</keyword>
<dbReference type="Pfam" id="PF00722">
    <property type="entry name" value="Glyco_hydro_16"/>
    <property type="match status" value="1"/>
</dbReference>
<dbReference type="GO" id="GO:0010411">
    <property type="term" value="P:xyloglucan metabolic process"/>
    <property type="evidence" value="ECO:0007669"/>
    <property type="project" value="InterPro"/>
</dbReference>
<dbReference type="InterPro" id="IPR010713">
    <property type="entry name" value="XET_C"/>
</dbReference>
<evidence type="ECO:0000256" key="5">
    <source>
        <dbReference type="ARBA" id="ARBA00023295"/>
    </source>
</evidence>
<dbReference type="PANTHER" id="PTHR31062">
    <property type="entry name" value="XYLOGLUCAN ENDOTRANSGLUCOSYLASE/HYDROLASE PROTEIN 8-RELATED"/>
    <property type="match status" value="1"/>
</dbReference>
<feature type="transmembrane region" description="Helical" evidence="9">
    <location>
        <begin position="7"/>
        <end position="27"/>
    </location>
</feature>
<keyword evidence="9" id="KW-0812">Transmembrane</keyword>
<comment type="PTM">
    <text evidence="8">Contains at least one intrachain disulfide bond essential for its enzymatic activity.</text>
</comment>
<proteinExistence type="inferred from homology"/>
<evidence type="ECO:0000256" key="4">
    <source>
        <dbReference type="ARBA" id="ARBA00023180"/>
    </source>
</evidence>
<dbReference type="Gene3D" id="2.60.120.200">
    <property type="match status" value="1"/>
</dbReference>
<evidence type="ECO:0000313" key="12">
    <source>
        <dbReference type="Proteomes" id="UP001370490"/>
    </source>
</evidence>
<keyword evidence="8" id="KW-0964">Secreted</keyword>